<organism evidence="2 3">
    <name type="scientific">Anopheles arabiensis</name>
    <name type="common">Mosquito</name>
    <dbReference type="NCBI Taxonomy" id="7173"/>
    <lineage>
        <taxon>Eukaryota</taxon>
        <taxon>Metazoa</taxon>
        <taxon>Ecdysozoa</taxon>
        <taxon>Arthropoda</taxon>
        <taxon>Hexapoda</taxon>
        <taxon>Insecta</taxon>
        <taxon>Pterygota</taxon>
        <taxon>Neoptera</taxon>
        <taxon>Endopterygota</taxon>
        <taxon>Diptera</taxon>
        <taxon>Nematocera</taxon>
        <taxon>Culicoidea</taxon>
        <taxon>Culicidae</taxon>
        <taxon>Anophelinae</taxon>
        <taxon>Anopheles</taxon>
    </lineage>
</organism>
<dbReference type="PANTHER" id="PTHR34761">
    <property type="entry name" value="NUCLEOLUS AND NEURAL PROGENITOR PROTEIN"/>
    <property type="match status" value="1"/>
</dbReference>
<protein>
    <recommendedName>
        <fullName evidence="1">Nucleolus and neural progenitor protein-like N-terminal domain-containing protein</fullName>
    </recommendedName>
</protein>
<dbReference type="GO" id="GO:0005634">
    <property type="term" value="C:nucleus"/>
    <property type="evidence" value="ECO:0007669"/>
    <property type="project" value="TreeGrafter"/>
</dbReference>
<dbReference type="Proteomes" id="UP000075840">
    <property type="component" value="Unassembled WGS sequence"/>
</dbReference>
<dbReference type="AlphaFoldDB" id="A0A182HJ95"/>
<evidence type="ECO:0000313" key="3">
    <source>
        <dbReference type="Proteomes" id="UP000075840"/>
    </source>
</evidence>
<dbReference type="InterPro" id="IPR052835">
    <property type="entry name" value="Nepro"/>
</dbReference>
<dbReference type="InterPro" id="IPR027951">
    <property type="entry name" value="Nepro_N"/>
</dbReference>
<dbReference type="EnsemblMetazoa" id="AARA001308-RA">
    <property type="protein sequence ID" value="AARA001308-PA"/>
    <property type="gene ID" value="AARA001308"/>
</dbReference>
<evidence type="ECO:0000259" key="1">
    <source>
        <dbReference type="Pfam" id="PF14780"/>
    </source>
</evidence>
<keyword evidence="3" id="KW-1185">Reference proteome</keyword>
<dbReference type="PANTHER" id="PTHR34761:SF1">
    <property type="entry name" value="NUCLEOLUS AND NEURAL PROGENITOR PROTEIN"/>
    <property type="match status" value="1"/>
</dbReference>
<accession>A0A182HJ95</accession>
<name>A0A182HJ95_ANOAR</name>
<feature type="domain" description="Nucleolus and neural progenitor protein-like N-terminal" evidence="1">
    <location>
        <begin position="4"/>
        <end position="189"/>
    </location>
</feature>
<dbReference type="Pfam" id="PF14780">
    <property type="entry name" value="NEPRO_N"/>
    <property type="match status" value="1"/>
</dbReference>
<proteinExistence type="predicted"/>
<sequence>MALWNQRNLDPPVVLNAPCKSKHIKSQISALTKTSTSMLNYYSTLNTFEKAAAFETRFVNRFKFRLRNMHGFQVMRRVNQTLIRIKNLDLVQVIMDLHSFLPESEYIPQTVNLPVRSNLEYLLVRMQGLCKLLMRVVYLTKEAARFHVKQIVNMHLYPTYVMFLGLMGELWLFSRSVCRRTVQFYDELYPALEILPETKVSWLPEHYQLPVSLAAWLGEEYERDILQCGDANGATSSNWLGSEGDADLFTLLQHSTTDGEEQLLSRKQETEAANKSVEEALTAPSFSSVPKAMLLQSLRSDTGEVVERKGRNAPATQFDAKQLDHIRSKFHVQQFLKQERTNRTDSPAKALTKGLSEQQFGDFNVRLMKEFNRLSSVEFVKFFKEQFLQLVTEGT</sequence>
<dbReference type="VEuPathDB" id="VectorBase:AARA21_006334"/>
<dbReference type="VEuPathDB" id="VectorBase:AARA001308"/>
<dbReference type="EMBL" id="APCN01002133">
    <property type="status" value="NOT_ANNOTATED_CDS"/>
    <property type="molecule type" value="Genomic_DNA"/>
</dbReference>
<evidence type="ECO:0000313" key="2">
    <source>
        <dbReference type="EnsemblMetazoa" id="AARA001308-PA"/>
    </source>
</evidence>
<dbReference type="GO" id="GO:0045747">
    <property type="term" value="P:positive regulation of Notch signaling pathway"/>
    <property type="evidence" value="ECO:0007669"/>
    <property type="project" value="TreeGrafter"/>
</dbReference>
<reference evidence="2" key="1">
    <citation type="submission" date="2022-08" db="UniProtKB">
        <authorList>
            <consortium name="EnsemblMetazoa"/>
        </authorList>
    </citation>
    <scope>IDENTIFICATION</scope>
    <source>
        <strain evidence="2">Dongola</strain>
    </source>
</reference>